<dbReference type="GeneID" id="17321837"/>
<accession>R7QA46</accession>
<keyword evidence="2" id="KW-1185">Reference proteome</keyword>
<dbReference type="EMBL" id="HG001684">
    <property type="protein sequence ID" value="CDF34286.1"/>
    <property type="molecule type" value="Genomic_DNA"/>
</dbReference>
<organism evidence="1 2">
    <name type="scientific">Chondrus crispus</name>
    <name type="common">Carrageen Irish moss</name>
    <name type="synonym">Polymorpha crispa</name>
    <dbReference type="NCBI Taxonomy" id="2769"/>
    <lineage>
        <taxon>Eukaryota</taxon>
        <taxon>Rhodophyta</taxon>
        <taxon>Florideophyceae</taxon>
        <taxon>Rhodymeniophycidae</taxon>
        <taxon>Gigartinales</taxon>
        <taxon>Gigartinaceae</taxon>
        <taxon>Chondrus</taxon>
    </lineage>
</organism>
<evidence type="ECO:0000313" key="2">
    <source>
        <dbReference type="Proteomes" id="UP000012073"/>
    </source>
</evidence>
<evidence type="ECO:0000313" key="1">
    <source>
        <dbReference type="EMBL" id="CDF34286.1"/>
    </source>
</evidence>
<protein>
    <submittedName>
        <fullName evidence="1">Uncharacterized protein</fullName>
    </submittedName>
</protein>
<reference evidence="2" key="1">
    <citation type="journal article" date="2013" name="Proc. Natl. Acad. Sci. U.S.A.">
        <title>Genome structure and metabolic features in the red seaweed Chondrus crispus shed light on evolution of the Archaeplastida.</title>
        <authorList>
            <person name="Collen J."/>
            <person name="Porcel B."/>
            <person name="Carre W."/>
            <person name="Ball S.G."/>
            <person name="Chaparro C."/>
            <person name="Tonon T."/>
            <person name="Barbeyron T."/>
            <person name="Michel G."/>
            <person name="Noel B."/>
            <person name="Valentin K."/>
            <person name="Elias M."/>
            <person name="Artiguenave F."/>
            <person name="Arun A."/>
            <person name="Aury J.M."/>
            <person name="Barbosa-Neto J.F."/>
            <person name="Bothwell J.H."/>
            <person name="Bouget F.Y."/>
            <person name="Brillet L."/>
            <person name="Cabello-Hurtado F."/>
            <person name="Capella-Gutierrez S."/>
            <person name="Charrier B."/>
            <person name="Cladiere L."/>
            <person name="Cock J.M."/>
            <person name="Coelho S.M."/>
            <person name="Colleoni C."/>
            <person name="Czjzek M."/>
            <person name="Da Silva C."/>
            <person name="Delage L."/>
            <person name="Denoeud F."/>
            <person name="Deschamps P."/>
            <person name="Dittami S.M."/>
            <person name="Gabaldon T."/>
            <person name="Gachon C.M."/>
            <person name="Groisillier A."/>
            <person name="Herve C."/>
            <person name="Jabbari K."/>
            <person name="Katinka M."/>
            <person name="Kloareg B."/>
            <person name="Kowalczyk N."/>
            <person name="Labadie K."/>
            <person name="Leblanc C."/>
            <person name="Lopez P.J."/>
            <person name="McLachlan D.H."/>
            <person name="Meslet-Cladiere L."/>
            <person name="Moustafa A."/>
            <person name="Nehr Z."/>
            <person name="Nyvall Collen P."/>
            <person name="Panaud O."/>
            <person name="Partensky F."/>
            <person name="Poulain J."/>
            <person name="Rensing S.A."/>
            <person name="Rousvoal S."/>
            <person name="Samson G."/>
            <person name="Symeonidi A."/>
            <person name="Weissenbach J."/>
            <person name="Zambounis A."/>
            <person name="Wincker P."/>
            <person name="Boyen C."/>
        </authorList>
    </citation>
    <scope>NUCLEOTIDE SEQUENCE [LARGE SCALE GENOMIC DNA]</scope>
    <source>
        <strain evidence="2">cv. Stackhouse</strain>
    </source>
</reference>
<gene>
    <name evidence="1" type="ORF">CHC_T00003008001</name>
</gene>
<dbReference type="RefSeq" id="XP_005714105.1">
    <property type="nucleotide sequence ID" value="XM_005714048.1"/>
</dbReference>
<name>R7QA46_CHOCR</name>
<sequence>MSIFTIPSKAGVDRTSQAGRILPGVPCFAFGLIPTKSNRLGRSSHAAVTRPSARRSAVSNSLSLPAWEREYEKDRGLVGTSYETATVEEVAPAGDGFLRITVDTAVTCTSQTYTSEGQFLFLKPWGDEDGSIEPCCFTDLPGEGTIMQFFVPEVSAVGEAALAGELLEVSEVMGKGFRPHIVSNKFKQVSAVLAVCIEQFCSPSLLALRYESRPSSIFLIAEKDGAFAKSLSSWMAGGSGNRAVYYFPDESSLIRAFEAQLEREASAAVLLSADRNLCHRAEEAVHRLGEGRNLYTFAP</sequence>
<dbReference type="KEGG" id="ccp:CHC_T00003008001"/>
<dbReference type="AlphaFoldDB" id="R7QA46"/>
<proteinExistence type="predicted"/>
<dbReference type="Proteomes" id="UP000012073">
    <property type="component" value="Unassembled WGS sequence"/>
</dbReference>
<dbReference type="Gramene" id="CDF34286">
    <property type="protein sequence ID" value="CDF34286"/>
    <property type="gene ID" value="CHC_T00003008001"/>
</dbReference>